<name>A0AAN9PD03_CLITE</name>
<evidence type="ECO:0000256" key="6">
    <source>
        <dbReference type="ARBA" id="ARBA00023136"/>
    </source>
</evidence>
<dbReference type="GO" id="GO:0005886">
    <property type="term" value="C:plasma membrane"/>
    <property type="evidence" value="ECO:0007669"/>
    <property type="project" value="TreeGrafter"/>
</dbReference>
<evidence type="ECO:0000256" key="2">
    <source>
        <dbReference type="ARBA" id="ARBA00022692"/>
    </source>
</evidence>
<evidence type="ECO:0000256" key="7">
    <source>
        <dbReference type="SAM" id="Phobius"/>
    </source>
</evidence>
<dbReference type="InterPro" id="IPR026961">
    <property type="entry name" value="PGG_dom"/>
</dbReference>
<evidence type="ECO:0000313" key="9">
    <source>
        <dbReference type="EMBL" id="KAK7294395.1"/>
    </source>
</evidence>
<feature type="transmembrane region" description="Helical" evidence="7">
    <location>
        <begin position="126"/>
        <end position="154"/>
    </location>
</feature>
<keyword evidence="2 7" id="KW-0812">Transmembrane</keyword>
<feature type="transmembrane region" description="Helical" evidence="7">
    <location>
        <begin position="166"/>
        <end position="189"/>
    </location>
</feature>
<evidence type="ECO:0000256" key="1">
    <source>
        <dbReference type="ARBA" id="ARBA00004141"/>
    </source>
</evidence>
<organism evidence="9 10">
    <name type="scientific">Clitoria ternatea</name>
    <name type="common">Butterfly pea</name>
    <dbReference type="NCBI Taxonomy" id="43366"/>
    <lineage>
        <taxon>Eukaryota</taxon>
        <taxon>Viridiplantae</taxon>
        <taxon>Streptophyta</taxon>
        <taxon>Embryophyta</taxon>
        <taxon>Tracheophyta</taxon>
        <taxon>Spermatophyta</taxon>
        <taxon>Magnoliopsida</taxon>
        <taxon>eudicotyledons</taxon>
        <taxon>Gunneridae</taxon>
        <taxon>Pentapetalae</taxon>
        <taxon>rosids</taxon>
        <taxon>fabids</taxon>
        <taxon>Fabales</taxon>
        <taxon>Fabaceae</taxon>
        <taxon>Papilionoideae</taxon>
        <taxon>50 kb inversion clade</taxon>
        <taxon>NPAAA clade</taxon>
        <taxon>indigoferoid/millettioid clade</taxon>
        <taxon>Phaseoleae</taxon>
        <taxon>Clitoria</taxon>
    </lineage>
</organism>
<accession>A0AAN9PD03</accession>
<feature type="transmembrane region" description="Helical" evidence="7">
    <location>
        <begin position="35"/>
        <end position="53"/>
    </location>
</feature>
<evidence type="ECO:0000259" key="8">
    <source>
        <dbReference type="Pfam" id="PF13962"/>
    </source>
</evidence>
<dbReference type="EMBL" id="JAYKXN010000004">
    <property type="protein sequence ID" value="KAK7294395.1"/>
    <property type="molecule type" value="Genomic_DNA"/>
</dbReference>
<dbReference type="Pfam" id="PF13962">
    <property type="entry name" value="PGG"/>
    <property type="match status" value="1"/>
</dbReference>
<evidence type="ECO:0000313" key="10">
    <source>
        <dbReference type="Proteomes" id="UP001359559"/>
    </source>
</evidence>
<keyword evidence="4 7" id="KW-1133">Transmembrane helix</keyword>
<evidence type="ECO:0000256" key="3">
    <source>
        <dbReference type="ARBA" id="ARBA00022737"/>
    </source>
</evidence>
<keyword evidence="3" id="KW-0677">Repeat</keyword>
<sequence>MDGRSLPTNGMNQNRGAHNSRYQNYGGLWMEEMRGSLMVVATVIATLTFQIAINPPGGVWQSDTDANQGCAPGKVCKAGTSVLAFGGSDHQRLKYEIFILLCTISFSASQTIILFLMCGIPLRNKLIMWSLIMVMCISVICTSGAYVISISMVLHPLDRTIYQITLYYAVFWGGLIVLLCLILLCRIVFWLLKMFYRFLCCYQ</sequence>
<evidence type="ECO:0000256" key="4">
    <source>
        <dbReference type="ARBA" id="ARBA00022989"/>
    </source>
</evidence>
<evidence type="ECO:0000256" key="5">
    <source>
        <dbReference type="ARBA" id="ARBA00023043"/>
    </source>
</evidence>
<dbReference type="AlphaFoldDB" id="A0AAN9PD03"/>
<keyword evidence="6 7" id="KW-0472">Membrane</keyword>
<comment type="subcellular location">
    <subcellularLocation>
        <location evidence="1">Membrane</location>
        <topology evidence="1">Multi-pass membrane protein</topology>
    </subcellularLocation>
</comment>
<gene>
    <name evidence="9" type="ORF">RJT34_17284</name>
</gene>
<reference evidence="9 10" key="1">
    <citation type="submission" date="2024-01" db="EMBL/GenBank/DDBJ databases">
        <title>The genomes of 5 underutilized Papilionoideae crops provide insights into root nodulation and disease resistance.</title>
        <authorList>
            <person name="Yuan L."/>
        </authorList>
    </citation>
    <scope>NUCLEOTIDE SEQUENCE [LARGE SCALE GENOMIC DNA]</scope>
    <source>
        <strain evidence="9">LY-2023</strain>
        <tissue evidence="9">Leaf</tissue>
    </source>
</reference>
<protein>
    <recommendedName>
        <fullName evidence="8">PGG domain-containing protein</fullName>
    </recommendedName>
</protein>
<comment type="caution">
    <text evidence="9">The sequence shown here is derived from an EMBL/GenBank/DDBJ whole genome shotgun (WGS) entry which is preliminary data.</text>
</comment>
<keyword evidence="5" id="KW-0040">ANK repeat</keyword>
<keyword evidence="10" id="KW-1185">Reference proteome</keyword>
<dbReference type="Proteomes" id="UP001359559">
    <property type="component" value="Unassembled WGS sequence"/>
</dbReference>
<dbReference type="PANTHER" id="PTHR24186:SF37">
    <property type="entry name" value="PGG DOMAIN-CONTAINING PROTEIN"/>
    <property type="match status" value="1"/>
</dbReference>
<feature type="domain" description="PGG" evidence="8">
    <location>
        <begin position="29"/>
        <end position="153"/>
    </location>
</feature>
<feature type="transmembrane region" description="Helical" evidence="7">
    <location>
        <begin position="97"/>
        <end position="119"/>
    </location>
</feature>
<proteinExistence type="predicted"/>
<dbReference type="PANTHER" id="PTHR24186">
    <property type="entry name" value="PROTEIN PHOSPHATASE 1 REGULATORY SUBUNIT"/>
    <property type="match status" value="1"/>
</dbReference>